<feature type="region of interest" description="Disordered" evidence="2">
    <location>
        <begin position="544"/>
        <end position="567"/>
    </location>
</feature>
<name>A0A517MTX8_9BACT</name>
<evidence type="ECO:0000256" key="1">
    <source>
        <dbReference type="SAM" id="Coils"/>
    </source>
</evidence>
<dbReference type="EMBL" id="CP036263">
    <property type="protein sequence ID" value="QDS98334.1"/>
    <property type="molecule type" value="Genomic_DNA"/>
</dbReference>
<feature type="coiled-coil region" evidence="1">
    <location>
        <begin position="278"/>
        <end position="312"/>
    </location>
</feature>
<evidence type="ECO:0000313" key="4">
    <source>
        <dbReference type="Proteomes" id="UP000319852"/>
    </source>
</evidence>
<feature type="region of interest" description="Disordered" evidence="2">
    <location>
        <begin position="203"/>
        <end position="229"/>
    </location>
</feature>
<sequence length="581" mass="67569">MASDQQQADEIRPIDPLELRIDDAHPMRRDGDEERAPQASVLNAPQFAAVGTGAELSAGLAPLPLEGQQLDGLQEGRRPKLVGSPQVLAQHAADLAERLQTQLSEVDRRESRLNSQEAEFDSRIRNARLWIEEREGVLSERDQQLAEQAESLQQEREAAEETLSAAAGLAERLAEVEAREQAATRVQLELEIALTEQQTKNDALDFQRATSRTREEESEAARKQCEQRQRDLDEREAALYVEQERHSEQRLAFDRLQEDHQIRESNLTKREAMLAETEEKLCERASELEFERAELNRKIDQQQANSRDFEERKSRLLVRQREIETALERFHRLGVVEECMDDLQQQAEEFAQRSKYLDNAESLLAEQQKKNSEDQRAIEQQRLEFENQIVRERRTLNRENEARQREQDARAADLARREAELDKHQLACDQLTSELRDAQREALEMRLATEETWQQLQGVLAPATLSRSISMVRARIADHYKLAAEEVSQQRRQLEAVRCDLGEQHDRLSERSRELQRWSHMREKDLEEQAARLVAREQELSEQAREFQRREQQWQADRSEQQQETQQLLAALRRNQLPAAA</sequence>
<evidence type="ECO:0000256" key="2">
    <source>
        <dbReference type="SAM" id="MobiDB-lite"/>
    </source>
</evidence>
<feature type="region of interest" description="Disordered" evidence="2">
    <location>
        <begin position="396"/>
        <end position="416"/>
    </location>
</feature>
<feature type="compositionally biased region" description="Basic and acidic residues" evidence="2">
    <location>
        <begin position="544"/>
        <end position="561"/>
    </location>
</feature>
<accession>A0A517MTX8</accession>
<feature type="coiled-coil region" evidence="1">
    <location>
        <begin position="89"/>
        <end position="116"/>
    </location>
</feature>
<dbReference type="RefSeq" id="WP_145059400.1">
    <property type="nucleotide sequence ID" value="NZ_CP036263.1"/>
</dbReference>
<evidence type="ECO:0000313" key="3">
    <source>
        <dbReference type="EMBL" id="QDS98334.1"/>
    </source>
</evidence>
<dbReference type="Proteomes" id="UP000319852">
    <property type="component" value="Chromosome"/>
</dbReference>
<keyword evidence="1" id="KW-0175">Coiled coil</keyword>
<gene>
    <name evidence="3" type="ORF">HG15A2_16070</name>
</gene>
<feature type="region of interest" description="Disordered" evidence="2">
    <location>
        <begin position="1"/>
        <end position="42"/>
    </location>
</feature>
<dbReference type="OrthoDB" id="260150at2"/>
<reference evidence="3 4" key="1">
    <citation type="submission" date="2019-02" db="EMBL/GenBank/DDBJ databases">
        <title>Deep-cultivation of Planctomycetes and their phenomic and genomic characterization uncovers novel biology.</title>
        <authorList>
            <person name="Wiegand S."/>
            <person name="Jogler M."/>
            <person name="Boedeker C."/>
            <person name="Pinto D."/>
            <person name="Vollmers J."/>
            <person name="Rivas-Marin E."/>
            <person name="Kohn T."/>
            <person name="Peeters S.H."/>
            <person name="Heuer A."/>
            <person name="Rast P."/>
            <person name="Oberbeckmann S."/>
            <person name="Bunk B."/>
            <person name="Jeske O."/>
            <person name="Meyerdierks A."/>
            <person name="Storesund J.E."/>
            <person name="Kallscheuer N."/>
            <person name="Luecker S."/>
            <person name="Lage O.M."/>
            <person name="Pohl T."/>
            <person name="Merkel B.J."/>
            <person name="Hornburger P."/>
            <person name="Mueller R.-W."/>
            <person name="Bruemmer F."/>
            <person name="Labrenz M."/>
            <person name="Spormann A.M."/>
            <person name="Op den Camp H."/>
            <person name="Overmann J."/>
            <person name="Amann R."/>
            <person name="Jetten M.S.M."/>
            <person name="Mascher T."/>
            <person name="Medema M.H."/>
            <person name="Devos D.P."/>
            <person name="Kaster A.-K."/>
            <person name="Ovreas L."/>
            <person name="Rohde M."/>
            <person name="Galperin M.Y."/>
            <person name="Jogler C."/>
        </authorList>
    </citation>
    <scope>NUCLEOTIDE SEQUENCE [LARGE SCALE GENOMIC DNA]</scope>
    <source>
        <strain evidence="3 4">HG15A2</strain>
    </source>
</reference>
<keyword evidence="4" id="KW-1185">Reference proteome</keyword>
<feature type="coiled-coil region" evidence="1">
    <location>
        <begin position="357"/>
        <end position="384"/>
    </location>
</feature>
<organism evidence="3 4">
    <name type="scientific">Adhaeretor mobilis</name>
    <dbReference type="NCBI Taxonomy" id="1930276"/>
    <lineage>
        <taxon>Bacteria</taxon>
        <taxon>Pseudomonadati</taxon>
        <taxon>Planctomycetota</taxon>
        <taxon>Planctomycetia</taxon>
        <taxon>Pirellulales</taxon>
        <taxon>Lacipirellulaceae</taxon>
        <taxon>Adhaeretor</taxon>
    </lineage>
</organism>
<feature type="compositionally biased region" description="Basic and acidic residues" evidence="2">
    <location>
        <begin position="9"/>
        <end position="36"/>
    </location>
</feature>
<protein>
    <submittedName>
        <fullName evidence="3">Uncharacterized protein</fullName>
    </submittedName>
</protein>
<feature type="coiled-coil region" evidence="1">
    <location>
        <begin position="142"/>
        <end position="179"/>
    </location>
</feature>
<feature type="compositionally biased region" description="Basic and acidic residues" evidence="2">
    <location>
        <begin position="212"/>
        <end position="229"/>
    </location>
</feature>
<dbReference type="AlphaFoldDB" id="A0A517MTX8"/>
<proteinExistence type="predicted"/>
<dbReference type="KEGG" id="amob:HG15A2_16070"/>